<dbReference type="InterPro" id="IPR036691">
    <property type="entry name" value="Endo/exonu/phosph_ase_sf"/>
</dbReference>
<evidence type="ECO:0000313" key="2">
    <source>
        <dbReference type="EMBL" id="GFY16959.1"/>
    </source>
</evidence>
<evidence type="ECO:0000313" key="3">
    <source>
        <dbReference type="Proteomes" id="UP000887159"/>
    </source>
</evidence>
<keyword evidence="2" id="KW-0548">Nucleotidyltransferase</keyword>
<sequence length="248" mass="28090">MSRSSPIGLSLCSWNANGLLKTRIELRIFIEKHSPDIILIQETHLRPSHSFNIANYRCYRNDRITEARAVGGTLILIKNNIKHYHLPTSPLQAIEATIVIINLPNHNPISTVSCYIPPNFDTNIFTIDLENIIQTSSDCIIFGDLNATLSAWNCTHNSTRGNKLVDFTNLLNLNIAYPNSPTRFGHGTANTIDIAIIRNFYYPFDIFTTPDLSSDHNPVYLNFKLTRHQSTLKIPEIFLRVGQNTQTI</sequence>
<keyword evidence="3" id="KW-1185">Reference proteome</keyword>
<dbReference type="SUPFAM" id="SSF56219">
    <property type="entry name" value="DNase I-like"/>
    <property type="match status" value="1"/>
</dbReference>
<evidence type="ECO:0000259" key="1">
    <source>
        <dbReference type="Pfam" id="PF03372"/>
    </source>
</evidence>
<protein>
    <submittedName>
        <fullName evidence="2">Putative RNA-directed DNA polymerase from transposon X-element</fullName>
    </submittedName>
</protein>
<accession>A0A8X6VQA7</accession>
<comment type="caution">
    <text evidence="2">The sequence shown here is derived from an EMBL/GenBank/DDBJ whole genome shotgun (WGS) entry which is preliminary data.</text>
</comment>
<name>A0A8X6VQA7_TRICX</name>
<reference evidence="2" key="1">
    <citation type="submission" date="2020-08" db="EMBL/GenBank/DDBJ databases">
        <title>Multicomponent nature underlies the extraordinary mechanical properties of spider dragline silk.</title>
        <authorList>
            <person name="Kono N."/>
            <person name="Nakamura H."/>
            <person name="Mori M."/>
            <person name="Yoshida Y."/>
            <person name="Ohtoshi R."/>
            <person name="Malay A.D."/>
            <person name="Moran D.A.P."/>
            <person name="Tomita M."/>
            <person name="Numata K."/>
            <person name="Arakawa K."/>
        </authorList>
    </citation>
    <scope>NUCLEOTIDE SEQUENCE</scope>
</reference>
<dbReference type="AlphaFoldDB" id="A0A8X6VQA7"/>
<dbReference type="Pfam" id="PF03372">
    <property type="entry name" value="Exo_endo_phos"/>
    <property type="match status" value="1"/>
</dbReference>
<dbReference type="InterPro" id="IPR005135">
    <property type="entry name" value="Endo/exonuclease/phosphatase"/>
</dbReference>
<keyword evidence="2" id="KW-0808">Transferase</keyword>
<feature type="domain" description="Endonuclease/exonuclease/phosphatase" evidence="1">
    <location>
        <begin position="12"/>
        <end position="216"/>
    </location>
</feature>
<keyword evidence="2" id="KW-0695">RNA-directed DNA polymerase</keyword>
<organism evidence="2 3">
    <name type="scientific">Trichonephila clavipes</name>
    <name type="common">Golden silk orbweaver</name>
    <name type="synonym">Nephila clavipes</name>
    <dbReference type="NCBI Taxonomy" id="2585209"/>
    <lineage>
        <taxon>Eukaryota</taxon>
        <taxon>Metazoa</taxon>
        <taxon>Ecdysozoa</taxon>
        <taxon>Arthropoda</taxon>
        <taxon>Chelicerata</taxon>
        <taxon>Arachnida</taxon>
        <taxon>Araneae</taxon>
        <taxon>Araneomorphae</taxon>
        <taxon>Entelegynae</taxon>
        <taxon>Araneoidea</taxon>
        <taxon>Nephilidae</taxon>
        <taxon>Trichonephila</taxon>
    </lineage>
</organism>
<proteinExistence type="predicted"/>
<dbReference type="EMBL" id="BMAU01021342">
    <property type="protein sequence ID" value="GFY16959.1"/>
    <property type="molecule type" value="Genomic_DNA"/>
</dbReference>
<dbReference type="PANTHER" id="PTHR33273">
    <property type="entry name" value="DOMAIN-CONTAINING PROTEIN, PUTATIVE-RELATED"/>
    <property type="match status" value="1"/>
</dbReference>
<dbReference type="Proteomes" id="UP000887159">
    <property type="component" value="Unassembled WGS sequence"/>
</dbReference>
<dbReference type="GO" id="GO:0003964">
    <property type="term" value="F:RNA-directed DNA polymerase activity"/>
    <property type="evidence" value="ECO:0007669"/>
    <property type="project" value="UniProtKB-KW"/>
</dbReference>
<dbReference type="PANTHER" id="PTHR33273:SF4">
    <property type="entry name" value="ENDONUCLEASE_EXONUCLEASE_PHOSPHATASE DOMAIN-CONTAINING PROTEIN"/>
    <property type="match status" value="1"/>
</dbReference>
<gene>
    <name evidence="2" type="primary">X-elementORF2_98</name>
    <name evidence="2" type="ORF">TNCV_3690171</name>
</gene>
<dbReference type="Gene3D" id="3.60.10.10">
    <property type="entry name" value="Endonuclease/exonuclease/phosphatase"/>
    <property type="match status" value="1"/>
</dbReference>